<dbReference type="Pfam" id="PF03239">
    <property type="entry name" value="FTR1"/>
    <property type="match status" value="1"/>
</dbReference>
<keyword evidence="7" id="KW-0614">Plasmid</keyword>
<feature type="transmembrane region" description="Helical" evidence="6">
    <location>
        <begin position="247"/>
        <end position="264"/>
    </location>
</feature>
<dbReference type="OrthoDB" id="7260758at2"/>
<protein>
    <submittedName>
        <fullName evidence="7">High-affinity iron transporter</fullName>
    </submittedName>
</protein>
<comment type="subcellular location">
    <subcellularLocation>
        <location evidence="1">Membrane</location>
        <topology evidence="1">Multi-pass membrane protein</topology>
    </subcellularLocation>
</comment>
<gene>
    <name evidence="7" type="ORF">MTUNDRAET4_0323</name>
</gene>
<comment type="similarity">
    <text evidence="2">Belongs to the oxidase-dependent Fe transporter (OFeT) (TC 9.A.10.1) family.</text>
</comment>
<evidence type="ECO:0000256" key="1">
    <source>
        <dbReference type="ARBA" id="ARBA00004141"/>
    </source>
</evidence>
<evidence type="ECO:0000256" key="6">
    <source>
        <dbReference type="SAM" id="Phobius"/>
    </source>
</evidence>
<reference evidence="7 8" key="1">
    <citation type="submission" date="2019-03" db="EMBL/GenBank/DDBJ databases">
        <authorList>
            <person name="Kox A.R. M."/>
        </authorList>
    </citation>
    <scope>NUCLEOTIDE SEQUENCE [LARGE SCALE GENOMIC DNA]</scope>
    <source>
        <strain evidence="7">MTUNDRAET4 annotated genome</strain>
        <plasmid evidence="8">2</plasmid>
    </source>
</reference>
<feature type="transmembrane region" description="Helical" evidence="6">
    <location>
        <begin position="133"/>
        <end position="166"/>
    </location>
</feature>
<dbReference type="KEGG" id="mtun:MTUNDRAET4_0323.1"/>
<proteinExistence type="inferred from homology"/>
<dbReference type="Proteomes" id="UP000294360">
    <property type="component" value="Plasmid 2"/>
</dbReference>
<evidence type="ECO:0000313" key="7">
    <source>
        <dbReference type="EMBL" id="VFU16701.1"/>
    </source>
</evidence>
<evidence type="ECO:0000256" key="2">
    <source>
        <dbReference type="ARBA" id="ARBA00008333"/>
    </source>
</evidence>
<evidence type="ECO:0000256" key="4">
    <source>
        <dbReference type="ARBA" id="ARBA00022989"/>
    </source>
</evidence>
<dbReference type="EMBL" id="LR536451">
    <property type="protein sequence ID" value="VFU16701.1"/>
    <property type="molecule type" value="Genomic_DNA"/>
</dbReference>
<dbReference type="RefSeq" id="WP_134493109.1">
    <property type="nucleotide sequence ID" value="NZ_CP139088.1"/>
</dbReference>
<dbReference type="GO" id="GO:0015093">
    <property type="term" value="F:ferrous iron transmembrane transporter activity"/>
    <property type="evidence" value="ECO:0007669"/>
    <property type="project" value="TreeGrafter"/>
</dbReference>
<evidence type="ECO:0000313" key="8">
    <source>
        <dbReference type="Proteomes" id="UP000294360"/>
    </source>
</evidence>
<keyword evidence="3 6" id="KW-0812">Transmembrane</keyword>
<name>A0A4U8Z797_METTU</name>
<organism evidence="7 8">
    <name type="scientific">Methylocella tundrae</name>
    <dbReference type="NCBI Taxonomy" id="227605"/>
    <lineage>
        <taxon>Bacteria</taxon>
        <taxon>Pseudomonadati</taxon>
        <taxon>Pseudomonadota</taxon>
        <taxon>Alphaproteobacteria</taxon>
        <taxon>Hyphomicrobiales</taxon>
        <taxon>Beijerinckiaceae</taxon>
        <taxon>Methylocella</taxon>
    </lineage>
</organism>
<dbReference type="InterPro" id="IPR004923">
    <property type="entry name" value="FTR1/Fip1/EfeU"/>
</dbReference>
<dbReference type="GO" id="GO:0033573">
    <property type="term" value="C:high-affinity iron permease complex"/>
    <property type="evidence" value="ECO:0007669"/>
    <property type="project" value="InterPro"/>
</dbReference>
<evidence type="ECO:0000256" key="5">
    <source>
        <dbReference type="ARBA" id="ARBA00023136"/>
    </source>
</evidence>
<sequence>MLGALIIVFREVIEAGIIVGILLAVTRGVPGRGRWIATGVAAGVTGAGLLAVFADQISNALAGVGQELFNASVLAVAVIMLAWHNIWMARHGRELAAQMKEIGAAAAKGSRSLAAVAIVVAVAVLREGSEIVLFLYGIVIAGGASMSGLVAGGLAGLLLGCGVSALTFLGLIKIPGRYLFGVTTVLITFLAAGLAAQSVVFLQQAGVATALEGTVWDTSAILSDSSLLGRVLHTLVGYTDQPSGMQLLVYAITLILIFGLTKAFQPHPPAKRLGVAG</sequence>
<evidence type="ECO:0000256" key="3">
    <source>
        <dbReference type="ARBA" id="ARBA00022692"/>
    </source>
</evidence>
<feature type="transmembrane region" description="Helical" evidence="6">
    <location>
        <begin position="37"/>
        <end position="57"/>
    </location>
</feature>
<keyword evidence="5 6" id="KW-0472">Membrane</keyword>
<feature type="transmembrane region" description="Helical" evidence="6">
    <location>
        <begin position="69"/>
        <end position="88"/>
    </location>
</feature>
<dbReference type="AlphaFoldDB" id="A0A4U8Z797"/>
<keyword evidence="4 6" id="KW-1133">Transmembrane helix</keyword>
<feature type="transmembrane region" description="Helical" evidence="6">
    <location>
        <begin position="178"/>
        <end position="202"/>
    </location>
</feature>
<dbReference type="PANTHER" id="PTHR31632:SF2">
    <property type="entry name" value="PLASMA MEMBRANE IRON PERMEASE"/>
    <property type="match status" value="1"/>
</dbReference>
<dbReference type="PANTHER" id="PTHR31632">
    <property type="entry name" value="IRON TRANSPORTER FTH1"/>
    <property type="match status" value="1"/>
</dbReference>
<geneLocation type="plasmid" evidence="7 8">
    <name>2</name>
</geneLocation>
<accession>A0A4U8Z797</accession>
<feature type="transmembrane region" description="Helical" evidence="6">
    <location>
        <begin position="6"/>
        <end position="25"/>
    </location>
</feature>